<keyword evidence="1" id="KW-0479">Metal-binding</keyword>
<name>A0AA85J2W5_TRIRE</name>
<dbReference type="Proteomes" id="UP000050795">
    <property type="component" value="Unassembled WGS sequence"/>
</dbReference>
<dbReference type="AlphaFoldDB" id="A0AA85J2W5"/>
<evidence type="ECO:0000259" key="3">
    <source>
        <dbReference type="PROSITE" id="PS50157"/>
    </source>
</evidence>
<evidence type="ECO:0000313" key="6">
    <source>
        <dbReference type="WBParaSite" id="TREG1_12210.2"/>
    </source>
</evidence>
<keyword evidence="4" id="KW-1185">Reference proteome</keyword>
<accession>A0AA85J2W5</accession>
<proteinExistence type="predicted"/>
<dbReference type="Gene3D" id="3.30.160.60">
    <property type="entry name" value="Classic Zinc Finger"/>
    <property type="match status" value="1"/>
</dbReference>
<reference evidence="4" key="1">
    <citation type="submission" date="2022-06" db="EMBL/GenBank/DDBJ databases">
        <authorList>
            <person name="Berger JAMES D."/>
            <person name="Berger JAMES D."/>
        </authorList>
    </citation>
    <scope>NUCLEOTIDE SEQUENCE [LARGE SCALE GENOMIC DNA]</scope>
</reference>
<evidence type="ECO:0000313" key="5">
    <source>
        <dbReference type="WBParaSite" id="TREG1_12210.1"/>
    </source>
</evidence>
<organism evidence="4 5">
    <name type="scientific">Trichobilharzia regenti</name>
    <name type="common">Nasal bird schistosome</name>
    <dbReference type="NCBI Taxonomy" id="157069"/>
    <lineage>
        <taxon>Eukaryota</taxon>
        <taxon>Metazoa</taxon>
        <taxon>Spiralia</taxon>
        <taxon>Lophotrochozoa</taxon>
        <taxon>Platyhelminthes</taxon>
        <taxon>Trematoda</taxon>
        <taxon>Digenea</taxon>
        <taxon>Strigeidida</taxon>
        <taxon>Schistosomatoidea</taxon>
        <taxon>Schistosomatidae</taxon>
        <taxon>Trichobilharzia</taxon>
    </lineage>
</organism>
<reference evidence="5 6" key="2">
    <citation type="submission" date="2023-11" db="UniProtKB">
        <authorList>
            <consortium name="WormBaseParasite"/>
        </authorList>
    </citation>
    <scope>IDENTIFICATION</scope>
</reference>
<protein>
    <recommendedName>
        <fullName evidence="3">C2H2-type domain-containing protein</fullName>
    </recommendedName>
</protein>
<evidence type="ECO:0000256" key="2">
    <source>
        <dbReference type="SAM" id="MobiDB-lite"/>
    </source>
</evidence>
<feature type="compositionally biased region" description="Polar residues" evidence="2">
    <location>
        <begin position="480"/>
        <end position="490"/>
    </location>
</feature>
<dbReference type="SMART" id="SM00355">
    <property type="entry name" value="ZnF_C2H2"/>
    <property type="match status" value="4"/>
</dbReference>
<dbReference type="GO" id="GO:0008270">
    <property type="term" value="F:zinc ion binding"/>
    <property type="evidence" value="ECO:0007669"/>
    <property type="project" value="UniProtKB-KW"/>
</dbReference>
<keyword evidence="1" id="KW-0863">Zinc-finger</keyword>
<sequence length="594" mass="66857">MYQLHVSEEVTPVSGVNGQPLDLSVYDKLNKARIKLKRGRLRRIHKAKPYIYSQKFSELLKSNQQNSDRLPCSSIKSEIFICPMCHMEATSFNIFAQHMAVHFNQLPETSSNESINTYNFDLPGHLQGIMGGRCSIDTETMNNTSVDSEVINRDKTKLLELIKEYIPDKNSFGKETIGNSDKKTIFCDTNVLSCGICSHPTTFDQFADLLSHLQTEHLLTYYHCEGCEEKFTDRNRCLVHILSYHTDLKNPTGNTELVFRRGANTFNITTKSVEDTDQGKLISHNENESCKHYSLDGEWDTKRRLSEMDSDNTTMKEKGLLQEHNAGICLKNNPYSSKCHLATHDHSKSSNLSSQVVVESNKERCDHHDGSESNVNTSNTNCICRAQSFIHFLSMLFWPSLWSFDLMKMDAEEPLGGQVKTPNASTSRNMEHISKSEDCVLSFPSAPLPPPTRSLSSSSPLSLPSSSLSCLQRKAETEESQNIKGSTTPPSEFKSTKNDTESKSSSELNEPVENLDLENTVPSCIFLLRSHPVLGLLPHEIASKVDSYKASKICHICLKEFTDEMTVLHHQVEQHSLKDVPSMSDSSNDQQKTD</sequence>
<dbReference type="WBParaSite" id="TREG1_12210.1">
    <property type="protein sequence ID" value="TREG1_12210.1"/>
    <property type="gene ID" value="TREG1_12210"/>
</dbReference>
<dbReference type="PROSITE" id="PS00028">
    <property type="entry name" value="ZINC_FINGER_C2H2_1"/>
    <property type="match status" value="2"/>
</dbReference>
<keyword evidence="1" id="KW-0862">Zinc</keyword>
<dbReference type="PROSITE" id="PS50157">
    <property type="entry name" value="ZINC_FINGER_C2H2_2"/>
    <property type="match status" value="1"/>
</dbReference>
<feature type="domain" description="C2H2-type" evidence="3">
    <location>
        <begin position="222"/>
        <end position="250"/>
    </location>
</feature>
<dbReference type="InterPro" id="IPR013087">
    <property type="entry name" value="Znf_C2H2_type"/>
</dbReference>
<evidence type="ECO:0000313" key="4">
    <source>
        <dbReference type="Proteomes" id="UP000050795"/>
    </source>
</evidence>
<feature type="region of interest" description="Disordered" evidence="2">
    <location>
        <begin position="474"/>
        <end position="514"/>
    </location>
</feature>
<evidence type="ECO:0000256" key="1">
    <source>
        <dbReference type="PROSITE-ProRule" id="PRU00042"/>
    </source>
</evidence>
<dbReference type="WBParaSite" id="TREG1_12210.2">
    <property type="protein sequence ID" value="TREG1_12210.2"/>
    <property type="gene ID" value="TREG1_12210"/>
</dbReference>
<feature type="compositionally biased region" description="Basic and acidic residues" evidence="2">
    <location>
        <begin position="494"/>
        <end position="504"/>
    </location>
</feature>